<dbReference type="GO" id="GO:0006782">
    <property type="term" value="P:protoporphyrinogen IX biosynthetic process"/>
    <property type="evidence" value="ECO:0007669"/>
    <property type="project" value="UniProtKB-UniPathway"/>
</dbReference>
<sequence>MSTPVLAPTELQSVIFQRPTAILLFRTPVPPSQGTDPYHDAFGPFCLPSFPLSALESGSSTPLPPPIGVMSMSPGDRSGADLLKSALSSSKTGRRRGRWIDDEAMLTTHHLAPDPDAVAASSFDADDEDEVPKREFCVTSFPILGHTLLNCDTLAKKIMHGDSNGAPYRGAIITSQRAVEAWAQAASALSEELREGKKPVTNWPRSPFFAVGPATGEALRALAKQILQPIRTSLVMGAGATGTGEALAAYVIRHFNGPAGAAPGDEMTTDDAPPPPPLLLLTGDKNAPTIPDALKAAKPPIPFEELQVYETSIDSNFGPSCDALSRSLPPNPQSRPGSRRGSRSGSNSSTRRPSVGSLWGAGGGGSPLSGAEGQIARRKNSLAAAEGPLAGAGAAVASGQPLNNAMGLQGLSAMTPMAGKDGLPTSSAVVSSPIDESPFPLDVDIGLGTGPGTRPDWLVFFSPSGLQYALADLRRRGWLPPDYGHKEGQAASETETGQRKTWLSAGPPDGFPRIAVLGPTTKRFVRNELGFQPDAVAATPGAGELREAIRVAEKRIRREREKVKAEAEAKKRRDKEEKARLVGVADGGGVPMEMD</sequence>
<dbReference type="PANTHER" id="PTHR12390">
    <property type="entry name" value="UROPORPHYRINOGEN III SYNTHASE"/>
    <property type="match status" value="1"/>
</dbReference>
<protein>
    <recommendedName>
        <fullName evidence="2">Tetrapyrrole biosynthesis uroporphyrinogen III synthase domain-containing protein</fullName>
    </recommendedName>
</protein>
<feature type="region of interest" description="Disordered" evidence="1">
    <location>
        <begin position="560"/>
        <end position="595"/>
    </location>
</feature>
<dbReference type="SUPFAM" id="SSF69618">
    <property type="entry name" value="HemD-like"/>
    <property type="match status" value="2"/>
</dbReference>
<dbReference type="EMBL" id="KZ819634">
    <property type="protein sequence ID" value="PWN92776.1"/>
    <property type="molecule type" value="Genomic_DNA"/>
</dbReference>
<dbReference type="Pfam" id="PF02602">
    <property type="entry name" value="HEM4"/>
    <property type="match status" value="1"/>
</dbReference>
<gene>
    <name evidence="3" type="ORF">FA10DRAFT_298238</name>
</gene>
<dbReference type="InterPro" id="IPR003754">
    <property type="entry name" value="4pyrrol_synth_uPrphyn_synth"/>
</dbReference>
<dbReference type="RefSeq" id="XP_025379974.1">
    <property type="nucleotide sequence ID" value="XM_025524574.1"/>
</dbReference>
<dbReference type="InterPro" id="IPR036108">
    <property type="entry name" value="4pyrrol_syn_uPrphyn_synt_sf"/>
</dbReference>
<reference evidence="3" key="1">
    <citation type="journal article" date="2018" name="Mol. Biol. Evol.">
        <title>Broad Genomic Sampling Reveals a Smut Pathogenic Ancestry of the Fungal Clade Ustilaginomycotina.</title>
        <authorList>
            <person name="Kijpornyongpan T."/>
            <person name="Mondo S.J."/>
            <person name="Barry K."/>
            <person name="Sandor L."/>
            <person name="Lee J."/>
            <person name="Lipzen A."/>
            <person name="Pangilinan J."/>
            <person name="LaButti K."/>
            <person name="Hainaut M."/>
            <person name="Henrissat B."/>
            <person name="Grigoriev I.V."/>
            <person name="Spatafora J.W."/>
            <person name="Aime M.C."/>
        </authorList>
    </citation>
    <scope>NUCLEOTIDE SEQUENCE [LARGE SCALE GENOMIC DNA]</scope>
    <source>
        <strain evidence="3">MCA 4198</strain>
    </source>
</reference>
<keyword evidence="4" id="KW-1185">Reference proteome</keyword>
<organism evidence="3 4">
    <name type="scientific">Acaromyces ingoldii</name>
    <dbReference type="NCBI Taxonomy" id="215250"/>
    <lineage>
        <taxon>Eukaryota</taxon>
        <taxon>Fungi</taxon>
        <taxon>Dikarya</taxon>
        <taxon>Basidiomycota</taxon>
        <taxon>Ustilaginomycotina</taxon>
        <taxon>Exobasidiomycetes</taxon>
        <taxon>Exobasidiales</taxon>
        <taxon>Cryptobasidiaceae</taxon>
        <taxon>Acaromyces</taxon>
    </lineage>
</organism>
<evidence type="ECO:0000259" key="2">
    <source>
        <dbReference type="Pfam" id="PF02602"/>
    </source>
</evidence>
<dbReference type="STRING" id="215250.A0A316YUP0"/>
<accession>A0A316YUP0</accession>
<dbReference type="GeneID" id="37046490"/>
<dbReference type="PANTHER" id="PTHR12390:SF0">
    <property type="entry name" value="UROPORPHYRINOGEN-III SYNTHASE"/>
    <property type="match status" value="1"/>
</dbReference>
<evidence type="ECO:0000256" key="1">
    <source>
        <dbReference type="SAM" id="MobiDB-lite"/>
    </source>
</evidence>
<dbReference type="GO" id="GO:0005829">
    <property type="term" value="C:cytosol"/>
    <property type="evidence" value="ECO:0007669"/>
    <property type="project" value="TreeGrafter"/>
</dbReference>
<feature type="domain" description="Tetrapyrrole biosynthesis uroporphyrinogen III synthase" evidence="2">
    <location>
        <begin position="167"/>
        <end position="321"/>
    </location>
</feature>
<feature type="compositionally biased region" description="Gly residues" evidence="1">
    <location>
        <begin position="585"/>
        <end position="595"/>
    </location>
</feature>
<feature type="region of interest" description="Disordered" evidence="1">
    <location>
        <begin position="484"/>
        <end position="507"/>
    </location>
</feature>
<name>A0A316YUP0_9BASI</name>
<feature type="compositionally biased region" description="Basic and acidic residues" evidence="1">
    <location>
        <begin position="560"/>
        <end position="580"/>
    </location>
</feature>
<dbReference type="InterPro" id="IPR039793">
    <property type="entry name" value="UROS/Hem4"/>
</dbReference>
<dbReference type="OrthoDB" id="5595751at2759"/>
<evidence type="ECO:0000313" key="3">
    <source>
        <dbReference type="EMBL" id="PWN92776.1"/>
    </source>
</evidence>
<dbReference type="AlphaFoldDB" id="A0A316YUP0"/>
<proteinExistence type="predicted"/>
<dbReference type="GO" id="GO:0004852">
    <property type="term" value="F:uroporphyrinogen-III synthase activity"/>
    <property type="evidence" value="ECO:0007669"/>
    <property type="project" value="InterPro"/>
</dbReference>
<dbReference type="Gene3D" id="3.40.50.10090">
    <property type="match status" value="2"/>
</dbReference>
<dbReference type="UniPathway" id="UPA00251">
    <property type="reaction ID" value="UER00320"/>
</dbReference>
<feature type="compositionally biased region" description="Polar residues" evidence="1">
    <location>
        <begin position="491"/>
        <end position="501"/>
    </location>
</feature>
<dbReference type="Proteomes" id="UP000245768">
    <property type="component" value="Unassembled WGS sequence"/>
</dbReference>
<feature type="region of interest" description="Disordered" evidence="1">
    <location>
        <begin position="320"/>
        <end position="374"/>
    </location>
</feature>
<dbReference type="GO" id="GO:0006780">
    <property type="term" value="P:uroporphyrinogen III biosynthetic process"/>
    <property type="evidence" value="ECO:0007669"/>
    <property type="project" value="InterPro"/>
</dbReference>
<feature type="compositionally biased region" description="Low complexity" evidence="1">
    <location>
        <begin position="343"/>
        <end position="358"/>
    </location>
</feature>
<evidence type="ECO:0000313" key="4">
    <source>
        <dbReference type="Proteomes" id="UP000245768"/>
    </source>
</evidence>
<dbReference type="InParanoid" id="A0A316YUP0"/>